<name>B0C714_ACAM1</name>
<feature type="domain" description="Helicase C-terminal" evidence="5">
    <location>
        <begin position="258"/>
        <end position="414"/>
    </location>
</feature>
<reference evidence="6 7" key="1">
    <citation type="journal article" date="2008" name="Proc. Natl. Acad. Sci. U.S.A.">
        <title>Niche adaptation and genome expansion in the chlorophyll d-producing cyanobacterium Acaryochloris marina.</title>
        <authorList>
            <person name="Swingley W.D."/>
            <person name="Chen M."/>
            <person name="Cheung P.C."/>
            <person name="Conrad A.L."/>
            <person name="Dejesa L.C."/>
            <person name="Hao J."/>
            <person name="Honchak B.M."/>
            <person name="Karbach L.E."/>
            <person name="Kurdoglu A."/>
            <person name="Lahiri S."/>
            <person name="Mastrian S.D."/>
            <person name="Miyashita H."/>
            <person name="Page L."/>
            <person name="Ramakrishna P."/>
            <person name="Satoh S."/>
            <person name="Sattley W.M."/>
            <person name="Shimada Y."/>
            <person name="Taylor H.L."/>
            <person name="Tomo T."/>
            <person name="Tsuchiya T."/>
            <person name="Wang Z.T."/>
            <person name="Raymond J."/>
            <person name="Mimuro M."/>
            <person name="Blankenship R.E."/>
            <person name="Touchman J.W."/>
        </authorList>
    </citation>
    <scope>NUCLEOTIDE SEQUENCE [LARGE SCALE GENOMIC DNA]</scope>
    <source>
        <strain evidence="7">MBIC 11017</strain>
    </source>
</reference>
<dbReference type="STRING" id="329726.AM1_3868"/>
<evidence type="ECO:0000259" key="5">
    <source>
        <dbReference type="PROSITE" id="PS51194"/>
    </source>
</evidence>
<dbReference type="GO" id="GO:0005524">
    <property type="term" value="F:ATP binding"/>
    <property type="evidence" value="ECO:0007669"/>
    <property type="project" value="UniProtKB-KW"/>
</dbReference>
<evidence type="ECO:0000256" key="1">
    <source>
        <dbReference type="ARBA" id="ARBA00022741"/>
    </source>
</evidence>
<dbReference type="PANTHER" id="PTHR47962">
    <property type="entry name" value="ATP-DEPENDENT HELICASE LHR-RELATED-RELATED"/>
    <property type="match status" value="1"/>
</dbReference>
<keyword evidence="2" id="KW-0067">ATP-binding</keyword>
<keyword evidence="1" id="KW-0547">Nucleotide-binding</keyword>
<dbReference type="GO" id="GO:0003677">
    <property type="term" value="F:DNA binding"/>
    <property type="evidence" value="ECO:0007669"/>
    <property type="project" value="TreeGrafter"/>
</dbReference>
<dbReference type="PANTHER" id="PTHR47962:SF5">
    <property type="entry name" value="ATP-DEPENDENT HELICASE LHR-RELATED"/>
    <property type="match status" value="1"/>
</dbReference>
<keyword evidence="7" id="KW-1185">Reference proteome</keyword>
<dbReference type="InterPro" id="IPR011545">
    <property type="entry name" value="DEAD/DEAH_box_helicase_dom"/>
</dbReference>
<dbReference type="eggNOG" id="COG1201">
    <property type="taxonomic scope" value="Bacteria"/>
</dbReference>
<dbReference type="EMBL" id="CP000828">
    <property type="protein sequence ID" value="ABW28853.1"/>
    <property type="molecule type" value="Genomic_DNA"/>
</dbReference>
<feature type="domain" description="Helicase ATP-binding" evidence="4">
    <location>
        <begin position="37"/>
        <end position="216"/>
    </location>
</feature>
<dbReference type="PROSITE" id="PS51194">
    <property type="entry name" value="HELICASE_CTER"/>
    <property type="match status" value="1"/>
</dbReference>
<dbReference type="Pfam" id="PF00271">
    <property type="entry name" value="Helicase_C"/>
    <property type="match status" value="1"/>
</dbReference>
<dbReference type="HOGENOM" id="CLU_002025_2_1_3"/>
<evidence type="ECO:0000259" key="4">
    <source>
        <dbReference type="PROSITE" id="PS51192"/>
    </source>
</evidence>
<dbReference type="InterPro" id="IPR014001">
    <property type="entry name" value="Helicase_ATP-bd"/>
</dbReference>
<evidence type="ECO:0000256" key="3">
    <source>
        <dbReference type="SAM" id="MobiDB-lite"/>
    </source>
</evidence>
<dbReference type="GO" id="GO:0016887">
    <property type="term" value="F:ATP hydrolysis activity"/>
    <property type="evidence" value="ECO:0007669"/>
    <property type="project" value="TreeGrafter"/>
</dbReference>
<dbReference type="SMART" id="SM00490">
    <property type="entry name" value="HELICc"/>
    <property type="match status" value="1"/>
</dbReference>
<sequence length="733" mass="81847">MTAPATSNFYRLHPRVQQWIASKKWPSLREIQELAIPPILAGDKDVIITAATAQGKTEAAFLPVFSQLVDQPAKGIQVIGLGPLKALINDQHRRLSAIGDCLDVPVCPWHGDIGSGPKQRLLKQPAGVLLITPESLEALFVLRGQELNRLFASLSYIVIDEMHSFISIERGRQLQSLMQRVEQVVGRPVPRIGLSATLGDMSLAAEFLRPGQQERVQLVQSFAKGDELKLQLRGYRSSPTPDPDEEEDETTPPPDALDIAQHLFQSLRGEKNLIFINSRRQVERYADILRNLSAEYRVPNEFMPHHGSLSKELRAEAEEALKRDHPVNVICTMTLEMGIDVGAVQSIAQIGPPSSVASTRQRLGRSGRRAGDPAIMRVYVSVPQLDSYTSPEQALYPDLVQAIAIINLLLEGWYEPPIAGRLHISTLIQQLLSSIAQQGGIRADQAWHDFCEAGPFQEMEQGLFIKLLRCLGERDLIQQSQDGLLLLGLKGERLVNHYTFYTAFSTTEEYRISTPENVLGTLPTSMPIAEEMVLLFAGRRWQVQSVDSEKQVVMVVPADGEGQAPRFGGSSGFVHDRVRQTMREIYRSTDMPVYLDDTAKTLLKEARTQFRDCGLDQEYIVGEDEQVLLFPWRGSLVMNTLQMLLLDSGLKASQEGLAIKVKGVEPDELMPYFQSLVNLGPANPLRLADVVRTKRSEKYDWVLTDELLNHNYVARFFDPQGTWETVSEICSGG</sequence>
<proteinExistence type="predicted"/>
<dbReference type="PROSITE" id="PS51192">
    <property type="entry name" value="HELICASE_ATP_BIND_1"/>
    <property type="match status" value="1"/>
</dbReference>
<dbReference type="SMART" id="SM00487">
    <property type="entry name" value="DEXDc"/>
    <property type="match status" value="1"/>
</dbReference>
<accession>B0C714</accession>
<dbReference type="SUPFAM" id="SSF52540">
    <property type="entry name" value="P-loop containing nucleoside triphosphate hydrolases"/>
    <property type="match status" value="1"/>
</dbReference>
<dbReference type="AlphaFoldDB" id="B0C714"/>
<evidence type="ECO:0000313" key="6">
    <source>
        <dbReference type="EMBL" id="ABW28853.1"/>
    </source>
</evidence>
<gene>
    <name evidence="6" type="ordered locus">AM1_3868</name>
</gene>
<dbReference type="Proteomes" id="UP000000268">
    <property type="component" value="Chromosome"/>
</dbReference>
<feature type="region of interest" description="Disordered" evidence="3">
    <location>
        <begin position="232"/>
        <end position="253"/>
    </location>
</feature>
<dbReference type="InterPro" id="IPR001650">
    <property type="entry name" value="Helicase_C-like"/>
</dbReference>
<dbReference type="GO" id="GO:0004386">
    <property type="term" value="F:helicase activity"/>
    <property type="evidence" value="ECO:0007669"/>
    <property type="project" value="UniProtKB-KW"/>
</dbReference>
<keyword evidence="6" id="KW-0378">Hydrolase</keyword>
<evidence type="ECO:0000256" key="2">
    <source>
        <dbReference type="ARBA" id="ARBA00022840"/>
    </source>
</evidence>
<evidence type="ECO:0000313" key="7">
    <source>
        <dbReference type="Proteomes" id="UP000000268"/>
    </source>
</evidence>
<dbReference type="InterPro" id="IPR027417">
    <property type="entry name" value="P-loop_NTPase"/>
</dbReference>
<dbReference type="RefSeq" id="WP_012164219.1">
    <property type="nucleotide sequence ID" value="NC_009925.1"/>
</dbReference>
<keyword evidence="6" id="KW-0347">Helicase</keyword>
<dbReference type="Pfam" id="PF00270">
    <property type="entry name" value="DEAD"/>
    <property type="match status" value="1"/>
</dbReference>
<organism evidence="6 7">
    <name type="scientific">Acaryochloris marina (strain MBIC 11017)</name>
    <dbReference type="NCBI Taxonomy" id="329726"/>
    <lineage>
        <taxon>Bacteria</taxon>
        <taxon>Bacillati</taxon>
        <taxon>Cyanobacteriota</taxon>
        <taxon>Cyanophyceae</taxon>
        <taxon>Acaryochloridales</taxon>
        <taxon>Acaryochloridaceae</taxon>
        <taxon>Acaryochloris</taxon>
    </lineage>
</organism>
<dbReference type="CDD" id="cd18796">
    <property type="entry name" value="SF2_C_LHR"/>
    <property type="match status" value="1"/>
</dbReference>
<dbReference type="KEGG" id="amr:AM1_3868"/>
<dbReference type="CDD" id="cd17922">
    <property type="entry name" value="DEXHc_LHR-like"/>
    <property type="match status" value="1"/>
</dbReference>
<dbReference type="InterPro" id="IPR052511">
    <property type="entry name" value="ATP-dep_Helicase"/>
</dbReference>
<dbReference type="Gene3D" id="3.40.50.300">
    <property type="entry name" value="P-loop containing nucleotide triphosphate hydrolases"/>
    <property type="match status" value="2"/>
</dbReference>
<dbReference type="OrthoDB" id="9774462at2"/>
<protein>
    <submittedName>
        <fullName evidence="6">DEAD/DEAH box RNA helicase</fullName>
    </submittedName>
</protein>